<reference evidence="9" key="2">
    <citation type="submission" date="2012-12" db="EMBL/GenBank/DDBJ databases">
        <authorList>
            <consortium name="WormBase Consortium"/>
            <person name="Ghedin E."/>
            <person name="Paulini M."/>
        </authorList>
    </citation>
    <scope>NUCLEOTIDE SEQUENCE</scope>
    <source>
        <strain evidence="9">FR3</strain>
    </source>
</reference>
<evidence type="ECO:0000256" key="6">
    <source>
        <dbReference type="PROSITE-ProRule" id="PRU00552"/>
    </source>
</evidence>
<dbReference type="AlphaFoldDB" id="A0A1I9GB86"/>
<evidence type="ECO:0000256" key="2">
    <source>
        <dbReference type="ARBA" id="ARBA00022741"/>
    </source>
</evidence>
<protein>
    <recommendedName>
        <fullName evidence="1">RNA helicase</fullName>
        <ecNumber evidence="1">3.6.4.13</ecNumber>
    </recommendedName>
</protein>
<evidence type="ECO:0000256" key="1">
    <source>
        <dbReference type="ARBA" id="ARBA00012552"/>
    </source>
</evidence>
<name>A0A1I9GB86_BRUMA</name>
<keyword evidence="4" id="KW-0347">Helicase</keyword>
<organism evidence="9">
    <name type="scientific">Brugia malayi</name>
    <name type="common">Filarial nematode worm</name>
    <dbReference type="NCBI Taxonomy" id="6279"/>
    <lineage>
        <taxon>Eukaryota</taxon>
        <taxon>Metazoa</taxon>
        <taxon>Ecdysozoa</taxon>
        <taxon>Nematoda</taxon>
        <taxon>Chromadorea</taxon>
        <taxon>Rhabditida</taxon>
        <taxon>Spirurina</taxon>
        <taxon>Spiruromorpha</taxon>
        <taxon>Filarioidea</taxon>
        <taxon>Onchocercidae</taxon>
        <taxon>Brugia</taxon>
    </lineage>
</organism>
<proteinExistence type="predicted"/>
<sequence length="79" mass="8814">MDDDDDEQLPEKSSCDNSDNDDESEELEINLLLSSSAIKDGNILKAITFAELGLSKWLCDQLRHLAINTPTPVQVRIIL</sequence>
<dbReference type="EMBL" id="LN863142">
    <property type="protein sequence ID" value="CDQ08048.1"/>
    <property type="molecule type" value="Genomic_DNA"/>
</dbReference>
<dbReference type="GO" id="GO:0003724">
    <property type="term" value="F:RNA helicase activity"/>
    <property type="evidence" value="ECO:0007669"/>
    <property type="project" value="UniProtKB-EC"/>
</dbReference>
<keyword evidence="2" id="KW-0547">Nucleotide-binding</keyword>
<evidence type="ECO:0000256" key="4">
    <source>
        <dbReference type="ARBA" id="ARBA00022806"/>
    </source>
</evidence>
<reference evidence="9" key="1">
    <citation type="journal article" date="2007" name="Science">
        <title>Draft genome of the filarial nematode parasite Brugia malayi.</title>
        <authorList>
            <person name="Ghedin E."/>
            <person name="Wang S."/>
            <person name="Spiro D."/>
            <person name="Caler E."/>
            <person name="Zhao Q."/>
            <person name="Crabtree J."/>
            <person name="Allen J.E."/>
            <person name="Delcher A.L."/>
            <person name="Guiliano D.B."/>
            <person name="Miranda-Saavedra D."/>
            <person name="Angiuoli S.V."/>
            <person name="Creasy T."/>
            <person name="Amedeo P."/>
            <person name="Haas B."/>
            <person name="El-Sayed N.M."/>
            <person name="Wortman J.R."/>
            <person name="Feldblyum T."/>
            <person name="Tallon L."/>
            <person name="Schatz M."/>
            <person name="Shumway M."/>
            <person name="Koo H."/>
            <person name="Salzberg S.L."/>
            <person name="Schobel S."/>
            <person name="Pertea M."/>
            <person name="Pop M."/>
            <person name="White O."/>
            <person name="Barton G.J."/>
            <person name="Carlow C.K."/>
            <person name="Crawford M.J."/>
            <person name="Daub J."/>
            <person name="Dimmic M.W."/>
            <person name="Estes C.F."/>
            <person name="Foster J.M."/>
            <person name="Ganatra M."/>
            <person name="Gregory W.F."/>
            <person name="Johnson N.M."/>
            <person name="Jin J."/>
            <person name="Komuniecki R."/>
            <person name="Korf I."/>
            <person name="Kumar S."/>
            <person name="Laney S."/>
            <person name="Li B.W."/>
            <person name="Li W."/>
            <person name="Lindblom T.H."/>
            <person name="Lustigman S."/>
            <person name="Ma D."/>
            <person name="Maina C.V."/>
            <person name="Martin D.M."/>
            <person name="McCarter J.P."/>
            <person name="McReynolds L."/>
            <person name="Mitreva M."/>
            <person name="Nutman T.B."/>
            <person name="Parkinson J."/>
            <person name="Peregrin-Alvarez J.M."/>
            <person name="Poole C."/>
            <person name="Ren Q."/>
            <person name="Saunders L."/>
            <person name="Sluder A.E."/>
            <person name="Smith K."/>
            <person name="Stanke M."/>
            <person name="Unnasch T.R."/>
            <person name="Ware J."/>
            <person name="Wei A.D."/>
            <person name="Weil G."/>
            <person name="Williams D.J."/>
            <person name="Zhang Y."/>
            <person name="Williams S.A."/>
            <person name="Fraser-Liggett C."/>
            <person name="Slatko B."/>
            <person name="Blaxter M.L."/>
            <person name="Scott A.L."/>
        </authorList>
    </citation>
    <scope>NUCLEOTIDE SEQUENCE</scope>
    <source>
        <strain evidence="9">FR3</strain>
    </source>
</reference>
<evidence type="ECO:0000256" key="7">
    <source>
        <dbReference type="SAM" id="MobiDB-lite"/>
    </source>
</evidence>
<accession>A0A1I9GB86</accession>
<dbReference type="InterPro" id="IPR014014">
    <property type="entry name" value="RNA_helicase_DEAD_Q_motif"/>
</dbReference>
<evidence type="ECO:0000313" key="9">
    <source>
        <dbReference type="EMBL" id="CDQ08048.1"/>
    </source>
</evidence>
<keyword evidence="3" id="KW-0378">Hydrolase</keyword>
<keyword evidence="5" id="KW-0067">ATP-binding</keyword>
<dbReference type="EC" id="3.6.4.13" evidence="1"/>
<dbReference type="InterPro" id="IPR027417">
    <property type="entry name" value="P-loop_NTPase"/>
</dbReference>
<feature type="short sequence motif" description="Q motif" evidence="6">
    <location>
        <begin position="47"/>
        <end position="75"/>
    </location>
</feature>
<evidence type="ECO:0000256" key="5">
    <source>
        <dbReference type="ARBA" id="ARBA00022840"/>
    </source>
</evidence>
<evidence type="ECO:0000256" key="3">
    <source>
        <dbReference type="ARBA" id="ARBA00022801"/>
    </source>
</evidence>
<dbReference type="GO" id="GO:0005524">
    <property type="term" value="F:ATP binding"/>
    <property type="evidence" value="ECO:0007669"/>
    <property type="project" value="UniProtKB-KW"/>
</dbReference>
<feature type="region of interest" description="Disordered" evidence="7">
    <location>
        <begin position="1"/>
        <end position="23"/>
    </location>
</feature>
<feature type="domain" description="DEAD-box RNA helicase Q" evidence="8">
    <location>
        <begin position="47"/>
        <end position="75"/>
    </location>
</feature>
<dbReference type="Gene3D" id="3.40.50.300">
    <property type="entry name" value="P-loop containing nucleotide triphosphate hydrolases"/>
    <property type="match status" value="1"/>
</dbReference>
<dbReference type="PROSITE" id="PS51195">
    <property type="entry name" value="Q_MOTIF"/>
    <property type="match status" value="1"/>
</dbReference>
<gene>
    <name evidence="9" type="primary">Bm12382</name>
    <name evidence="9" type="ORF">BM_Bm12382</name>
</gene>
<dbReference type="GO" id="GO:0016787">
    <property type="term" value="F:hydrolase activity"/>
    <property type="evidence" value="ECO:0007669"/>
    <property type="project" value="UniProtKB-KW"/>
</dbReference>
<evidence type="ECO:0000259" key="8">
    <source>
        <dbReference type="PROSITE" id="PS51195"/>
    </source>
</evidence>